<feature type="transmembrane region" description="Helical" evidence="1">
    <location>
        <begin position="36"/>
        <end position="62"/>
    </location>
</feature>
<keyword evidence="3" id="KW-1185">Reference proteome</keyword>
<accession>A0ABZ2HMJ0</accession>
<gene>
    <name evidence="2" type="ORF">RZ517_05175</name>
</gene>
<protein>
    <submittedName>
        <fullName evidence="2">Uncharacterized protein</fullName>
    </submittedName>
</protein>
<keyword evidence="1" id="KW-1133">Transmembrane helix</keyword>
<organism evidence="2 3">
    <name type="scientific">Roseovarius phycicola</name>
    <dbReference type="NCBI Taxonomy" id="3080976"/>
    <lineage>
        <taxon>Bacteria</taxon>
        <taxon>Pseudomonadati</taxon>
        <taxon>Pseudomonadota</taxon>
        <taxon>Alphaproteobacteria</taxon>
        <taxon>Rhodobacterales</taxon>
        <taxon>Roseobacteraceae</taxon>
        <taxon>Roseovarius</taxon>
    </lineage>
</organism>
<reference evidence="2 3" key="1">
    <citation type="submission" date="2023-10" db="EMBL/GenBank/DDBJ databases">
        <title>Roseovarius strain S88 nov., isolated from a marine algae.</title>
        <authorList>
            <person name="Lee M.W."/>
            <person name="Lee J.K."/>
            <person name="Kim J.M."/>
            <person name="Choi D.G."/>
            <person name="Baek J.H."/>
            <person name="Bayburt H."/>
            <person name="Jung J.J."/>
            <person name="Han D.M."/>
            <person name="Jeon C.O."/>
        </authorList>
    </citation>
    <scope>NUCLEOTIDE SEQUENCE [LARGE SCALE GENOMIC DNA]</scope>
    <source>
        <strain evidence="2 3">S88</strain>
    </source>
</reference>
<evidence type="ECO:0000313" key="2">
    <source>
        <dbReference type="EMBL" id="WWR47567.1"/>
    </source>
</evidence>
<keyword evidence="1" id="KW-0812">Transmembrane</keyword>
<sequence>MTSSIPHPNFDVLLSPVPQTSRCPAMMLMSRWWDKGAFSCLPFMELTMCLGTMMGLSIWMALT</sequence>
<evidence type="ECO:0000313" key="3">
    <source>
        <dbReference type="Proteomes" id="UP001364156"/>
    </source>
</evidence>
<dbReference type="RefSeq" id="WP_338550395.1">
    <property type="nucleotide sequence ID" value="NZ_CP146069.1"/>
</dbReference>
<proteinExistence type="predicted"/>
<keyword evidence="1" id="KW-0472">Membrane</keyword>
<name>A0ABZ2HMJ0_9RHOB</name>
<evidence type="ECO:0000256" key="1">
    <source>
        <dbReference type="SAM" id="Phobius"/>
    </source>
</evidence>
<dbReference type="Proteomes" id="UP001364156">
    <property type="component" value="Chromosome"/>
</dbReference>
<dbReference type="EMBL" id="CP146069">
    <property type="protein sequence ID" value="WWR47567.1"/>
    <property type="molecule type" value="Genomic_DNA"/>
</dbReference>